<proteinExistence type="predicted"/>
<dbReference type="OrthoDB" id="120976at2759"/>
<protein>
    <submittedName>
        <fullName evidence="1">Uncharacterized protein</fullName>
    </submittedName>
</protein>
<dbReference type="EMBL" id="JAABOA010003518">
    <property type="protein sequence ID" value="KAF9578571.1"/>
    <property type="molecule type" value="Genomic_DNA"/>
</dbReference>
<reference evidence="1" key="1">
    <citation type="journal article" date="2020" name="Fungal Divers.">
        <title>Resolving the Mortierellaceae phylogeny through synthesis of multi-gene phylogenetics and phylogenomics.</title>
        <authorList>
            <person name="Vandepol N."/>
            <person name="Liber J."/>
            <person name="Desiro A."/>
            <person name="Na H."/>
            <person name="Kennedy M."/>
            <person name="Barry K."/>
            <person name="Grigoriev I.V."/>
            <person name="Miller A.N."/>
            <person name="O'Donnell K."/>
            <person name="Stajich J.E."/>
            <person name="Bonito G."/>
        </authorList>
    </citation>
    <scope>NUCLEOTIDE SEQUENCE</scope>
    <source>
        <strain evidence="1">KOD1015</strain>
    </source>
</reference>
<sequence length="88" mass="9412">MAIFLFAEAYGDEFLGPEYSGLRCSLVQDIAYIVEFSPCLVYLDLSGSGRPVATANGSSLSVRSISDQDMAGLCSLTKLRILVLSGLK</sequence>
<evidence type="ECO:0000313" key="2">
    <source>
        <dbReference type="Proteomes" id="UP000780801"/>
    </source>
</evidence>
<accession>A0A9P6FPR1</accession>
<organism evidence="1 2">
    <name type="scientific">Lunasporangiospora selenospora</name>
    <dbReference type="NCBI Taxonomy" id="979761"/>
    <lineage>
        <taxon>Eukaryota</taxon>
        <taxon>Fungi</taxon>
        <taxon>Fungi incertae sedis</taxon>
        <taxon>Mucoromycota</taxon>
        <taxon>Mortierellomycotina</taxon>
        <taxon>Mortierellomycetes</taxon>
        <taxon>Mortierellales</taxon>
        <taxon>Mortierellaceae</taxon>
        <taxon>Lunasporangiospora</taxon>
    </lineage>
</organism>
<dbReference type="AlphaFoldDB" id="A0A9P6FPR1"/>
<comment type="caution">
    <text evidence="1">The sequence shown here is derived from an EMBL/GenBank/DDBJ whole genome shotgun (WGS) entry which is preliminary data.</text>
</comment>
<evidence type="ECO:0000313" key="1">
    <source>
        <dbReference type="EMBL" id="KAF9578571.1"/>
    </source>
</evidence>
<name>A0A9P6FPR1_9FUNG</name>
<dbReference type="Proteomes" id="UP000780801">
    <property type="component" value="Unassembled WGS sequence"/>
</dbReference>
<keyword evidence="2" id="KW-1185">Reference proteome</keyword>
<gene>
    <name evidence="1" type="ORF">BGW38_005560</name>
</gene>
<feature type="non-terminal residue" evidence="1">
    <location>
        <position position="88"/>
    </location>
</feature>